<dbReference type="InterPro" id="IPR039745">
    <property type="entry name" value="Vps54"/>
</dbReference>
<dbReference type="AlphaFoldDB" id="A0AAV5RJ95"/>
<dbReference type="GO" id="GO:0042147">
    <property type="term" value="P:retrograde transport, endosome to Golgi"/>
    <property type="evidence" value="ECO:0007669"/>
    <property type="project" value="InterPro"/>
</dbReference>
<evidence type="ECO:0000256" key="4">
    <source>
        <dbReference type="ARBA" id="ARBA00022927"/>
    </source>
</evidence>
<dbReference type="GO" id="GO:0019905">
    <property type="term" value="F:syntaxin binding"/>
    <property type="evidence" value="ECO:0007669"/>
    <property type="project" value="TreeGrafter"/>
</dbReference>
<feature type="compositionally biased region" description="Basic residues" evidence="7">
    <location>
        <begin position="1199"/>
        <end position="1213"/>
    </location>
</feature>
<feature type="compositionally biased region" description="Polar residues" evidence="7">
    <location>
        <begin position="965"/>
        <end position="976"/>
    </location>
</feature>
<dbReference type="PANTHER" id="PTHR12965">
    <property type="entry name" value="VACUOLAR PROTEIN SORTING 54"/>
    <property type="match status" value="1"/>
</dbReference>
<feature type="compositionally biased region" description="Polar residues" evidence="7">
    <location>
        <begin position="825"/>
        <end position="865"/>
    </location>
</feature>
<feature type="compositionally biased region" description="Basic and acidic residues" evidence="7">
    <location>
        <begin position="1183"/>
        <end position="1198"/>
    </location>
</feature>
<dbReference type="EMBL" id="BTGC01000003">
    <property type="protein sequence ID" value="GMM50788.1"/>
    <property type="molecule type" value="Genomic_DNA"/>
</dbReference>
<feature type="compositionally biased region" description="Low complexity" evidence="7">
    <location>
        <begin position="881"/>
        <end position="896"/>
    </location>
</feature>
<evidence type="ECO:0000313" key="9">
    <source>
        <dbReference type="EMBL" id="GMM50788.1"/>
    </source>
</evidence>
<dbReference type="Pfam" id="PF07928">
    <property type="entry name" value="Vps54"/>
    <property type="match status" value="1"/>
</dbReference>
<dbReference type="PANTHER" id="PTHR12965:SF0">
    <property type="entry name" value="VACUOLAR PROTEIN SORTING-ASSOCIATED PROTEIN 54"/>
    <property type="match status" value="1"/>
</dbReference>
<dbReference type="GO" id="GO:0005829">
    <property type="term" value="C:cytosol"/>
    <property type="evidence" value="ECO:0007669"/>
    <property type="project" value="GOC"/>
</dbReference>
<keyword evidence="10" id="KW-1185">Reference proteome</keyword>
<dbReference type="GO" id="GO:0000938">
    <property type="term" value="C:GARP complex"/>
    <property type="evidence" value="ECO:0007669"/>
    <property type="project" value="InterPro"/>
</dbReference>
<feature type="compositionally biased region" description="Basic and acidic residues" evidence="7">
    <location>
        <begin position="1034"/>
        <end position="1053"/>
    </location>
</feature>
<dbReference type="InterPro" id="IPR012501">
    <property type="entry name" value="Vps54_C"/>
</dbReference>
<feature type="region of interest" description="Disordered" evidence="7">
    <location>
        <begin position="825"/>
        <end position="1213"/>
    </location>
</feature>
<comment type="similarity">
    <text evidence="2">Belongs to the VPS54 family.</text>
</comment>
<evidence type="ECO:0000256" key="6">
    <source>
        <dbReference type="ARBA" id="ARBA00023054"/>
    </source>
</evidence>
<proteinExistence type="inferred from homology"/>
<comment type="subcellular location">
    <subcellularLocation>
        <location evidence="1">Golgi apparatus</location>
        <location evidence="1">trans-Golgi network</location>
    </subcellularLocation>
</comment>
<comment type="caution">
    <text evidence="9">The sequence shown here is derived from an EMBL/GenBank/DDBJ whole genome shotgun (WGS) entry which is preliminary data.</text>
</comment>
<feature type="compositionally biased region" description="Polar residues" evidence="7">
    <location>
        <begin position="1054"/>
        <end position="1066"/>
    </location>
</feature>
<gene>
    <name evidence="9" type="ORF">DASB73_017460</name>
</gene>
<keyword evidence="4" id="KW-0653">Protein transport</keyword>
<dbReference type="Proteomes" id="UP001362899">
    <property type="component" value="Unassembled WGS sequence"/>
</dbReference>
<dbReference type="GO" id="GO:0015031">
    <property type="term" value="P:protein transport"/>
    <property type="evidence" value="ECO:0007669"/>
    <property type="project" value="UniProtKB-KW"/>
</dbReference>
<evidence type="ECO:0000313" key="10">
    <source>
        <dbReference type="Proteomes" id="UP001362899"/>
    </source>
</evidence>
<evidence type="ECO:0000256" key="2">
    <source>
        <dbReference type="ARBA" id="ARBA00009150"/>
    </source>
</evidence>
<feature type="compositionally biased region" description="Polar residues" evidence="7">
    <location>
        <begin position="1097"/>
        <end position="1107"/>
    </location>
</feature>
<sequence>MQSTRTSIDSLGSTSSASLGDPRSIASLVYAHKRDPYAGGYKQPTTSDIPQVKLPRIELGNTELVDEYLKKSCDDSILPEQHSVPSLSEVPSVFFDADFQLDNPRVFDAVLSEDSTLSQEKLSHYVDIVEANLECEVANSSSQFFLAAAKFNKIEGEAKASHQGIQEFEKQIGAYDNVVAHFKESQQLQAKLHECDQIVSSLEVVQQLREQITSTETSLSTYTNNPEAENIITAYKNFNECSAVVNENGFLTQLTVAQKLLEKLSVCEIKIRNFSNSCFVQLLLSDLKSGDGDAKGDVSKDGSNNTLISQAEQLWKVCSELDTLPQAQHSYSQDIDKEFKLIIRRHLPTSSSDNLESQALAKSLHAMSPEEADLMCSQMFADICVLLRKLKNQVEYAPFAFKLSSSQQVHPDMPNLQLTAALRAIDNRVSRVLRVRKDPATVLTVGEFCAFFAAVSNFCSTCEDICKTRPVELSEFLVAQTKLYIHALHEDCESTLSKAMDADDWKRVEVPQIIQELVDIIALSSTLDDCNWPEQTQQTPALNFILAVNTSPSRVSVDGELFVISKSVCKLVQILADFLQLASSLPSMHGSAVALTLVELLRTYNQRCHHLILGFGATKTAGLKHISVKNLLLASENLRLVHTLIPIAKRCLERHLPDLPSSQYVLVEFDSVRQGYFDHRLEIQRKLITLMSTNATNYCRQIGITDFSLGTDQANKYMTDLMRQTTTVANFAYEMLPPEMAENLVFEIYSVYKPKLLEAFSTLEVKTPSEKRNVLKDLLYFKTKSELLKGAGNVADVVYESVNGFVAPHISVSDADPEPAVAAVQSTSVETPSKPTTGTSSVVTNNELSGRNIDDNSTNLANSTEEAVAKAGDAAPTDSSEALLEPSATPAEEAASNLVTPSKKHVEFDDGSNDEVATASTELKESNTEISPNTEQDVATSTSEQTGTESALNSKSDDHPDESLIQDNSTVSTAEQTEPAKSENVEAVESTETETVSENNSETKLSSEKDDEETVDIAESNKPSSHPASSDIAVEIKAEQKDGPEPELEKGDSETQQSIETPSEIINESADDRTVSTDDNSTQGQIDASSKVESDNIESADNTSEANQKIKFEENEMTKDNAVNHSSLPTPNDNSGNDSNSTNEVQQTETETADSLPSNEENTTEHAGNISVAESNVAEPDTTEVKTTTESKGKTKADSKKKKNNNRNKRKRK</sequence>
<evidence type="ECO:0000256" key="5">
    <source>
        <dbReference type="ARBA" id="ARBA00023034"/>
    </source>
</evidence>
<evidence type="ECO:0000256" key="1">
    <source>
        <dbReference type="ARBA" id="ARBA00004601"/>
    </source>
</evidence>
<keyword evidence="5" id="KW-0333">Golgi apparatus</keyword>
<feature type="compositionally biased region" description="Low complexity" evidence="7">
    <location>
        <begin position="1129"/>
        <end position="1143"/>
    </location>
</feature>
<feature type="compositionally biased region" description="Polar residues" evidence="7">
    <location>
        <begin position="928"/>
        <end position="954"/>
    </location>
</feature>
<feature type="compositionally biased region" description="Basic and acidic residues" evidence="7">
    <location>
        <begin position="1108"/>
        <end position="1119"/>
    </location>
</feature>
<dbReference type="GO" id="GO:0006896">
    <property type="term" value="P:Golgi to vacuole transport"/>
    <property type="evidence" value="ECO:0007669"/>
    <property type="project" value="TreeGrafter"/>
</dbReference>
<keyword evidence="6" id="KW-0175">Coiled coil</keyword>
<keyword evidence="3" id="KW-0813">Transport</keyword>
<evidence type="ECO:0000256" key="3">
    <source>
        <dbReference type="ARBA" id="ARBA00022448"/>
    </source>
</evidence>
<protein>
    <submittedName>
        <fullName evidence="9">Vps54 protein</fullName>
    </submittedName>
</protein>
<evidence type="ECO:0000259" key="8">
    <source>
        <dbReference type="Pfam" id="PF07928"/>
    </source>
</evidence>
<reference evidence="9 10" key="1">
    <citation type="journal article" date="2023" name="Elife">
        <title>Identification of key yeast species and microbe-microbe interactions impacting larval growth of Drosophila in the wild.</title>
        <authorList>
            <person name="Mure A."/>
            <person name="Sugiura Y."/>
            <person name="Maeda R."/>
            <person name="Honda K."/>
            <person name="Sakurai N."/>
            <person name="Takahashi Y."/>
            <person name="Watada M."/>
            <person name="Katoh T."/>
            <person name="Gotoh A."/>
            <person name="Gotoh Y."/>
            <person name="Taniguchi I."/>
            <person name="Nakamura K."/>
            <person name="Hayashi T."/>
            <person name="Katayama T."/>
            <person name="Uemura T."/>
            <person name="Hattori Y."/>
        </authorList>
    </citation>
    <scope>NUCLEOTIDE SEQUENCE [LARGE SCALE GENOMIC DNA]</scope>
    <source>
        <strain evidence="9 10">SB-73</strain>
    </source>
</reference>
<evidence type="ECO:0000256" key="7">
    <source>
        <dbReference type="SAM" id="MobiDB-lite"/>
    </source>
</evidence>
<feature type="domain" description="Vacuolar protein sorting-associated protein 54 C-terminal" evidence="8">
    <location>
        <begin position="560"/>
        <end position="692"/>
    </location>
</feature>
<feature type="compositionally biased region" description="Polar residues" evidence="7">
    <location>
        <begin position="1077"/>
        <end position="1088"/>
    </location>
</feature>
<name>A0AAV5RJ95_STABA</name>
<feature type="compositionally biased region" description="Polar residues" evidence="7">
    <location>
        <begin position="1144"/>
        <end position="1161"/>
    </location>
</feature>
<feature type="compositionally biased region" description="Low complexity" evidence="7">
    <location>
        <begin position="985"/>
        <end position="1003"/>
    </location>
</feature>
<accession>A0AAV5RJ95</accession>
<organism evidence="9 10">
    <name type="scientific">Starmerella bacillaris</name>
    <name type="common">Yeast</name>
    <name type="synonym">Candida zemplinina</name>
    <dbReference type="NCBI Taxonomy" id="1247836"/>
    <lineage>
        <taxon>Eukaryota</taxon>
        <taxon>Fungi</taxon>
        <taxon>Dikarya</taxon>
        <taxon>Ascomycota</taxon>
        <taxon>Saccharomycotina</taxon>
        <taxon>Dipodascomycetes</taxon>
        <taxon>Dipodascales</taxon>
        <taxon>Trichomonascaceae</taxon>
        <taxon>Starmerella</taxon>
    </lineage>
</organism>